<dbReference type="InterPro" id="IPR038987">
    <property type="entry name" value="MoeA-like"/>
</dbReference>
<comment type="cofactor">
    <cofactor evidence="6">
        <name>Mg(2+)</name>
        <dbReference type="ChEBI" id="CHEBI:18420"/>
    </cofactor>
</comment>
<dbReference type="SUPFAM" id="SSF53218">
    <property type="entry name" value="Molybdenum cofactor biosynthesis proteins"/>
    <property type="match status" value="1"/>
</dbReference>
<name>A0ABQ5VSZ4_9RHOB</name>
<keyword evidence="6" id="KW-0808">Transferase</keyword>
<dbReference type="Gene3D" id="2.40.340.10">
    <property type="entry name" value="MoeA, C-terminal, domain IV"/>
    <property type="match status" value="1"/>
</dbReference>
<organism evidence="9 10">
    <name type="scientific">Amylibacter marinus</name>
    <dbReference type="NCBI Taxonomy" id="1475483"/>
    <lineage>
        <taxon>Bacteria</taxon>
        <taxon>Pseudomonadati</taxon>
        <taxon>Pseudomonadota</taxon>
        <taxon>Alphaproteobacteria</taxon>
        <taxon>Rhodobacterales</taxon>
        <taxon>Paracoccaceae</taxon>
        <taxon>Amylibacter</taxon>
    </lineage>
</organism>
<keyword evidence="4 6" id="KW-0501">Molybdenum cofactor biosynthesis</keyword>
<feature type="region of interest" description="Disordered" evidence="7">
    <location>
        <begin position="118"/>
        <end position="140"/>
    </location>
</feature>
<comment type="similarity">
    <text evidence="3 6">Belongs to the MoeA family.</text>
</comment>
<dbReference type="PANTHER" id="PTHR10192">
    <property type="entry name" value="MOLYBDOPTERIN BIOSYNTHESIS PROTEIN"/>
    <property type="match status" value="1"/>
</dbReference>
<dbReference type="InterPro" id="IPR001453">
    <property type="entry name" value="MoaB/Mog_dom"/>
</dbReference>
<evidence type="ECO:0000313" key="10">
    <source>
        <dbReference type="Proteomes" id="UP001156694"/>
    </source>
</evidence>
<keyword evidence="6" id="KW-0500">Molybdenum</keyword>
<proteinExistence type="inferred from homology"/>
<comment type="pathway">
    <text evidence="2 6">Cofactor biosynthesis; molybdopterin biosynthesis.</text>
</comment>
<dbReference type="InterPro" id="IPR036135">
    <property type="entry name" value="MoeA_linker/N_sf"/>
</dbReference>
<dbReference type="Pfam" id="PF00994">
    <property type="entry name" value="MoCF_biosynth"/>
    <property type="match status" value="1"/>
</dbReference>
<keyword evidence="10" id="KW-1185">Reference proteome</keyword>
<comment type="caution">
    <text evidence="9">The sequence shown here is derived from an EMBL/GenBank/DDBJ whole genome shotgun (WGS) entry which is preliminary data.</text>
</comment>
<comment type="catalytic activity">
    <reaction evidence="5">
        <text>adenylyl-molybdopterin + molybdate = Mo-molybdopterin + AMP + H(+)</text>
        <dbReference type="Rhea" id="RHEA:35047"/>
        <dbReference type="ChEBI" id="CHEBI:15378"/>
        <dbReference type="ChEBI" id="CHEBI:36264"/>
        <dbReference type="ChEBI" id="CHEBI:62727"/>
        <dbReference type="ChEBI" id="CHEBI:71302"/>
        <dbReference type="ChEBI" id="CHEBI:456215"/>
        <dbReference type="EC" id="2.10.1.1"/>
    </reaction>
</comment>
<gene>
    <name evidence="9" type="ORF">GCM10007939_06700</name>
</gene>
<dbReference type="InterPro" id="IPR005110">
    <property type="entry name" value="MoeA_linker/N"/>
</dbReference>
<feature type="domain" description="MoaB/Mog" evidence="8">
    <location>
        <begin position="173"/>
        <end position="310"/>
    </location>
</feature>
<dbReference type="InterPro" id="IPR005111">
    <property type="entry name" value="MoeA_C_domain_IV"/>
</dbReference>
<evidence type="ECO:0000256" key="4">
    <source>
        <dbReference type="ARBA" id="ARBA00023150"/>
    </source>
</evidence>
<evidence type="ECO:0000256" key="6">
    <source>
        <dbReference type="RuleBase" id="RU365090"/>
    </source>
</evidence>
<evidence type="ECO:0000256" key="5">
    <source>
        <dbReference type="ARBA" id="ARBA00047317"/>
    </source>
</evidence>
<accession>A0ABQ5VSZ4</accession>
<dbReference type="PANTHER" id="PTHR10192:SF5">
    <property type="entry name" value="GEPHYRIN"/>
    <property type="match status" value="1"/>
</dbReference>
<evidence type="ECO:0000313" key="9">
    <source>
        <dbReference type="EMBL" id="GLQ34387.1"/>
    </source>
</evidence>
<evidence type="ECO:0000256" key="7">
    <source>
        <dbReference type="SAM" id="MobiDB-lite"/>
    </source>
</evidence>
<dbReference type="SUPFAM" id="SSF63882">
    <property type="entry name" value="MoeA N-terminal region -like"/>
    <property type="match status" value="1"/>
</dbReference>
<dbReference type="RefSeq" id="WP_284376138.1">
    <property type="nucleotide sequence ID" value="NZ_BSNN01000002.1"/>
</dbReference>
<dbReference type="NCBIfam" id="NF045515">
    <property type="entry name" value="Glp_gephyrin"/>
    <property type="match status" value="1"/>
</dbReference>
<dbReference type="Gene3D" id="3.90.105.10">
    <property type="entry name" value="Molybdopterin biosynthesis moea protein, domain 2"/>
    <property type="match status" value="1"/>
</dbReference>
<dbReference type="InterPro" id="IPR036425">
    <property type="entry name" value="MoaB/Mog-like_dom_sf"/>
</dbReference>
<dbReference type="InterPro" id="IPR036688">
    <property type="entry name" value="MoeA_C_domain_IV_sf"/>
</dbReference>
<dbReference type="SMART" id="SM00852">
    <property type="entry name" value="MoCF_biosynth"/>
    <property type="match status" value="1"/>
</dbReference>
<dbReference type="Gene3D" id="2.170.190.11">
    <property type="entry name" value="Molybdopterin biosynthesis moea protein, domain 3"/>
    <property type="match status" value="1"/>
</dbReference>
<dbReference type="EC" id="2.10.1.1" evidence="6"/>
<reference evidence="10" key="1">
    <citation type="journal article" date="2019" name="Int. J. Syst. Evol. Microbiol.">
        <title>The Global Catalogue of Microorganisms (GCM) 10K type strain sequencing project: providing services to taxonomists for standard genome sequencing and annotation.</title>
        <authorList>
            <consortium name="The Broad Institute Genomics Platform"/>
            <consortium name="The Broad Institute Genome Sequencing Center for Infectious Disease"/>
            <person name="Wu L."/>
            <person name="Ma J."/>
        </authorList>
    </citation>
    <scope>NUCLEOTIDE SEQUENCE [LARGE SCALE GENOMIC DNA]</scope>
    <source>
        <strain evidence="10">NBRC 110140</strain>
    </source>
</reference>
<dbReference type="EMBL" id="BSNN01000002">
    <property type="protein sequence ID" value="GLQ34387.1"/>
    <property type="molecule type" value="Genomic_DNA"/>
</dbReference>
<keyword evidence="6" id="KW-0479">Metal-binding</keyword>
<dbReference type="CDD" id="cd00887">
    <property type="entry name" value="MoeA"/>
    <property type="match status" value="1"/>
</dbReference>
<dbReference type="Pfam" id="PF03454">
    <property type="entry name" value="MoeA_C"/>
    <property type="match status" value="1"/>
</dbReference>
<evidence type="ECO:0000256" key="2">
    <source>
        <dbReference type="ARBA" id="ARBA00005046"/>
    </source>
</evidence>
<dbReference type="Pfam" id="PF03453">
    <property type="entry name" value="MoeA_N"/>
    <property type="match status" value="1"/>
</dbReference>
<evidence type="ECO:0000256" key="3">
    <source>
        <dbReference type="ARBA" id="ARBA00010763"/>
    </source>
</evidence>
<keyword evidence="6" id="KW-0460">Magnesium</keyword>
<dbReference type="SUPFAM" id="SSF63867">
    <property type="entry name" value="MoeA C-terminal domain-like"/>
    <property type="match status" value="1"/>
</dbReference>
<evidence type="ECO:0000256" key="1">
    <source>
        <dbReference type="ARBA" id="ARBA00002901"/>
    </source>
</evidence>
<dbReference type="Gene3D" id="3.40.980.10">
    <property type="entry name" value="MoaB/Mog-like domain"/>
    <property type="match status" value="1"/>
</dbReference>
<protein>
    <recommendedName>
        <fullName evidence="6">Molybdopterin molybdenumtransferase</fullName>
        <ecNumber evidence="6">2.10.1.1</ecNumber>
    </recommendedName>
</protein>
<dbReference type="Proteomes" id="UP001156694">
    <property type="component" value="Unassembled WGS sequence"/>
</dbReference>
<evidence type="ECO:0000259" key="8">
    <source>
        <dbReference type="SMART" id="SM00852"/>
    </source>
</evidence>
<comment type="function">
    <text evidence="1 6">Catalyzes the insertion of molybdate into adenylated molybdopterin with the concomitant release of AMP.</text>
</comment>
<sequence>MISVDQALDQILNLLEPLEVEEVPLAQASGRILARDVFAQRDQPPFSASAMDGYAVRLGDIDTGKPLEVIGESAAGGRFDGTLGPYQAVRIFTGAPVPEGADHILIQEDCTRDGAQITPHDNRDHSSYIRPRGGDFSQGTPLKAPVRLGPAEISLLASMNIATLPVRRRPIVALIATGDELVAVGETPDANQIISSNNYGLKALIEGLGAVARILPIAHDNADDLTAVLNMSQPSDLIVTLGGASVGDYDLVQSTAQEMGLETAFYKVAMRPGKPLMAGRLRSTPMIGLPGNPVSAMVCGHVFIRPALNALLGLGRSALPSQPASLSRDIPPNGPRRHYMRATLENIDGKLSVQPLSRQDSSLLSVLQQANALLIREANAPAAKQGDLIEVIPL</sequence>